<dbReference type="RefSeq" id="WP_080039681.1">
    <property type="nucleotide sequence ID" value="NZ_CP017717.1"/>
</dbReference>
<evidence type="ECO:0000259" key="2">
    <source>
        <dbReference type="Pfam" id="PF00144"/>
    </source>
</evidence>
<reference evidence="4" key="1">
    <citation type="journal article" date="2017" name="Med. Chem. Commun.">
        <title>Nonomuraea sp. ATCC 55076 harbours the largest actinomycete chromosome to date and the kistamicin biosynthetic gene cluster.</title>
        <authorList>
            <person name="Nazari B."/>
            <person name="Forneris C.C."/>
            <person name="Gibson M.I."/>
            <person name="Moon K."/>
            <person name="Schramma K.R."/>
            <person name="Seyedsayamdost M.R."/>
        </authorList>
    </citation>
    <scope>NUCLEOTIDE SEQUENCE [LARGE SCALE GENOMIC DNA]</scope>
    <source>
        <strain evidence="4">ATCC 55076</strain>
    </source>
</reference>
<dbReference type="Pfam" id="PF00144">
    <property type="entry name" value="Beta-lactamase"/>
    <property type="match status" value="1"/>
</dbReference>
<dbReference type="EMBL" id="CP017717">
    <property type="protein sequence ID" value="AQZ63499.1"/>
    <property type="molecule type" value="Genomic_DNA"/>
</dbReference>
<keyword evidence="1" id="KW-0732">Signal</keyword>
<dbReference type="InterPro" id="IPR050491">
    <property type="entry name" value="AmpC-like"/>
</dbReference>
<keyword evidence="4" id="KW-1185">Reference proteome</keyword>
<evidence type="ECO:0000313" key="3">
    <source>
        <dbReference type="EMBL" id="AQZ63499.1"/>
    </source>
</evidence>
<dbReference type="PANTHER" id="PTHR46825:SF7">
    <property type="entry name" value="D-ALANYL-D-ALANINE CARBOXYPEPTIDASE"/>
    <property type="match status" value="1"/>
</dbReference>
<evidence type="ECO:0000256" key="1">
    <source>
        <dbReference type="SAM" id="SignalP"/>
    </source>
</evidence>
<feature type="domain" description="Beta-lactamase-related" evidence="2">
    <location>
        <begin position="55"/>
        <end position="337"/>
    </location>
</feature>
<gene>
    <name evidence="3" type="ORF">BKM31_20335</name>
</gene>
<dbReference type="AlphaFoldDB" id="A0A1U9ZZZ1"/>
<dbReference type="KEGG" id="noa:BKM31_20335"/>
<dbReference type="STRING" id="1909395.BKM31_20335"/>
<dbReference type="Proteomes" id="UP000190797">
    <property type="component" value="Chromosome"/>
</dbReference>
<sequence length="369" mass="38955">MNVKRTVAAAGAGLAVTMAMAMAAAVPAGAATTGAGEPRWQALLDRIVASGAVSAVAEVRDGTRTWRGTSGKARLGGARPAPMDGRFRIGSVTKSFTATVVLQLAGEGKLSLSDSLERWLPGLVAGGSRITVRHLLRHTSGIPEYSTTMFDKWGIPKERFRTWSARELVEMTDGLPREFAPGARYGYSNTNYIVLGMLIEKVTGSSYAAEVGQRILRPLSLRGTFVPGASPEVPGPHAHAYARVTKGGQNVPVDVTRFNPTMAGSAGEIISTTADLNRFFRALFQGRLLRPAQQKEMRDLGTIKEYGLGLEAGPLPCGTAWGHGGGTHGYSTVAFSSADGSRQLALSMTPYSGDPEKAAMTMLIAALCS</sequence>
<dbReference type="PANTHER" id="PTHR46825">
    <property type="entry name" value="D-ALANYL-D-ALANINE-CARBOXYPEPTIDASE/ENDOPEPTIDASE AMPH"/>
    <property type="match status" value="1"/>
</dbReference>
<evidence type="ECO:0000313" key="4">
    <source>
        <dbReference type="Proteomes" id="UP000190797"/>
    </source>
</evidence>
<feature type="signal peptide" evidence="1">
    <location>
        <begin position="1"/>
        <end position="23"/>
    </location>
</feature>
<dbReference type="InterPro" id="IPR012338">
    <property type="entry name" value="Beta-lactam/transpept-like"/>
</dbReference>
<protein>
    <recommendedName>
        <fullName evidence="2">Beta-lactamase-related domain-containing protein</fullName>
    </recommendedName>
</protein>
<name>A0A1U9ZZZ1_9ACTN</name>
<dbReference type="InterPro" id="IPR001466">
    <property type="entry name" value="Beta-lactam-related"/>
</dbReference>
<proteinExistence type="predicted"/>
<dbReference type="SUPFAM" id="SSF56601">
    <property type="entry name" value="beta-lactamase/transpeptidase-like"/>
    <property type="match status" value="1"/>
</dbReference>
<accession>A0A1U9ZZZ1</accession>
<organism evidence="3 4">
    <name type="scientific">[Actinomadura] parvosata subsp. kistnae</name>
    <dbReference type="NCBI Taxonomy" id="1909395"/>
    <lineage>
        <taxon>Bacteria</taxon>
        <taxon>Bacillati</taxon>
        <taxon>Actinomycetota</taxon>
        <taxon>Actinomycetes</taxon>
        <taxon>Streptosporangiales</taxon>
        <taxon>Streptosporangiaceae</taxon>
        <taxon>Nonomuraea</taxon>
    </lineage>
</organism>
<dbReference type="OrthoDB" id="3499702at2"/>
<dbReference type="Gene3D" id="3.40.710.10">
    <property type="entry name" value="DD-peptidase/beta-lactamase superfamily"/>
    <property type="match status" value="1"/>
</dbReference>
<feature type="chain" id="PRO_5038544570" description="Beta-lactamase-related domain-containing protein" evidence="1">
    <location>
        <begin position="24"/>
        <end position="369"/>
    </location>
</feature>